<dbReference type="PROSITE" id="PS50135">
    <property type="entry name" value="ZF_ZZ_2"/>
    <property type="match status" value="1"/>
</dbReference>
<evidence type="ECO:0000256" key="6">
    <source>
        <dbReference type="SAM" id="MobiDB-lite"/>
    </source>
</evidence>
<dbReference type="CDD" id="cd02340">
    <property type="entry name" value="ZZ_NBR1_like"/>
    <property type="match status" value="1"/>
</dbReference>
<feature type="region of interest" description="Disordered" evidence="6">
    <location>
        <begin position="886"/>
        <end position="956"/>
    </location>
</feature>
<evidence type="ECO:0000256" key="2">
    <source>
        <dbReference type="ARBA" id="ARBA00022771"/>
    </source>
</evidence>
<evidence type="ECO:0000256" key="5">
    <source>
        <dbReference type="PROSITE-ProRule" id="PRU00228"/>
    </source>
</evidence>
<dbReference type="InterPro" id="IPR011992">
    <property type="entry name" value="EF-hand-dom_pair"/>
</dbReference>
<feature type="compositionally biased region" description="Low complexity" evidence="6">
    <location>
        <begin position="933"/>
        <end position="943"/>
    </location>
</feature>
<feature type="compositionally biased region" description="Polar residues" evidence="6">
    <location>
        <begin position="614"/>
        <end position="631"/>
    </location>
</feature>
<dbReference type="InterPro" id="IPR018247">
    <property type="entry name" value="EF_Hand_1_Ca_BS"/>
</dbReference>
<dbReference type="PROSITE" id="PS00018">
    <property type="entry name" value="EF_HAND_1"/>
    <property type="match status" value="1"/>
</dbReference>
<feature type="region of interest" description="Disordered" evidence="6">
    <location>
        <begin position="1039"/>
        <end position="1098"/>
    </location>
</feature>
<dbReference type="GO" id="GO:0005509">
    <property type="term" value="F:calcium ion binding"/>
    <property type="evidence" value="ECO:0007669"/>
    <property type="project" value="InterPro"/>
</dbReference>
<dbReference type="AlphaFoldDB" id="A0A8H6B3W5"/>
<dbReference type="CDD" id="cd00051">
    <property type="entry name" value="EFh"/>
    <property type="match status" value="1"/>
</dbReference>
<dbReference type="EMBL" id="JABFCT010000002">
    <property type="protein sequence ID" value="KAF5878981.1"/>
    <property type="molecule type" value="Genomic_DNA"/>
</dbReference>
<keyword evidence="4" id="KW-0106">Calcium</keyword>
<keyword evidence="7" id="KW-0472">Membrane</keyword>
<dbReference type="InterPro" id="IPR002048">
    <property type="entry name" value="EF_hand_dom"/>
</dbReference>
<dbReference type="Pfam" id="PF00569">
    <property type="entry name" value="ZZ"/>
    <property type="match status" value="1"/>
</dbReference>
<dbReference type="Proteomes" id="UP000531561">
    <property type="component" value="Unassembled WGS sequence"/>
</dbReference>
<feature type="transmembrane region" description="Helical" evidence="7">
    <location>
        <begin position="17"/>
        <end position="35"/>
    </location>
</feature>
<reference evidence="10 11" key="1">
    <citation type="journal article" date="2020" name="Phytopathology">
        <title>A high-quality genome resource of Botrytis fragariae, a new and rapidly spreading fungal pathogen causing strawberry gray mold in the U.S.A.</title>
        <authorList>
            <person name="Wu Y."/>
            <person name="Saski C.A."/>
            <person name="Schnabel G."/>
            <person name="Xiao S."/>
            <person name="Hu M."/>
        </authorList>
    </citation>
    <scope>NUCLEOTIDE SEQUENCE [LARGE SCALE GENOMIC DNA]</scope>
    <source>
        <strain evidence="10 11">BVB16</strain>
    </source>
</reference>
<feature type="compositionally biased region" description="Acidic residues" evidence="6">
    <location>
        <begin position="1039"/>
        <end position="1075"/>
    </location>
</feature>
<dbReference type="SUPFAM" id="SSF57850">
    <property type="entry name" value="RING/U-box"/>
    <property type="match status" value="1"/>
</dbReference>
<comment type="caution">
    <text evidence="10">The sequence shown here is derived from an EMBL/GenBank/DDBJ whole genome shotgun (WGS) entry which is preliminary data.</text>
</comment>
<name>A0A8H6B3W5_9HELO</name>
<gene>
    <name evidence="10" type="ORF">Bfra_001154</name>
</gene>
<keyword evidence="7" id="KW-0812">Transmembrane</keyword>
<keyword evidence="3" id="KW-0862">Zinc</keyword>
<dbReference type="GO" id="GO:0008270">
    <property type="term" value="F:zinc ion binding"/>
    <property type="evidence" value="ECO:0007669"/>
    <property type="project" value="UniProtKB-KW"/>
</dbReference>
<dbReference type="GeneID" id="59255284"/>
<evidence type="ECO:0000256" key="3">
    <source>
        <dbReference type="ARBA" id="ARBA00022833"/>
    </source>
</evidence>
<evidence type="ECO:0000313" key="11">
    <source>
        <dbReference type="Proteomes" id="UP000531561"/>
    </source>
</evidence>
<evidence type="ECO:0000313" key="10">
    <source>
        <dbReference type="EMBL" id="KAF5878981.1"/>
    </source>
</evidence>
<dbReference type="Gene3D" id="1.10.238.10">
    <property type="entry name" value="EF-hand"/>
    <property type="match status" value="1"/>
</dbReference>
<dbReference type="InterPro" id="IPR000433">
    <property type="entry name" value="Znf_ZZ"/>
</dbReference>
<sequence length="1098" mass="124751">MSATSITASNTLSRSRGAILALTSCAAAYGIYYFYSTNVADSQDNTGSSGLRRSNAVYRRRRTESSDEAIPAQLQPIPPGEDEDANIVARPLTDGDTVVDDGPEFEGGLTGRAPTADAERNGQNIVQLLFRVSEDATRRNAYVHRGCGCNGCSVVPIRGIRYRCANCADFDLCESCEAQGLHTKTHIFYKVRVPAPSFGPRQIQPVWYTGDPENQDRMITLPKELIAKYSHETGFERPELDAYFEQWNFMANTPWPEDPDDIHLAMDRRTFERCLVPSGGYRNNAPSLIFDRMFAFYDTNRDDLISFSEFLRGQAYRKQKDKWRVIFAGYDIDDDGYVDRKDFLRIFRSYYVLYRQMHKDMVEGLDEQHMMSSEAHAHLNGRGALGRLIGQSSGAGLGPFPTLESRAGEGKIIRDGEMEIWDGRGVMRPSANDTGNRDDTLVSFSRISAAAMRPVERTRGYWRFLMEDPSTESEDAVLERISEEILRETLEENDPQWVPDDPVLLDASNISENPFLTPAEHATVNFERRRRDLNITDEDVQSVCGSDYSLSNIPESARPFIIKHAIKRQKSRYVLHERWKRRQFYTDEEEGASPPADWNIEEDLATVGADGETSKSQFNQRPTIHSRSSSKVRFAEDIDDFDTRSNPSTSSRSVPERWGGIEIPDAEKDVGKEILYQVSQQAYNEILDPLFLAKEDMAVAVLETKKERDKYRHLFSTVDFVRWATAKRVEEDKLVASETVRPGNDAVGGTNNNPRPVWPTIPEVEVEDIRLRQLDELLEATGYQVEESSDANDTANDTANEMFVPDLELSGLSHREFDLDMAVLEFQHAPYYKDDPLRAWKYYVDKNNLNLYQQRDFFYALQPLLPPTLLFYIDVHLKEKEEERDEVFSFTSTQSSEHRDPTLPQFRPNSVTDDVFSGRSVGEHQSISEISDSEPPAADSSSPKKQRSQKEDKRPSDEVLYELWKIENVEQEGKERGGLGKINFEEFEQCVKKEAANGKGNAMDYLGSWIEILGKYGWLIVKRTGKDGETVFYEEDDLIEEDDSTDEVGDGMDVDNDNVDASDLEVNVAEDEWIGEEQGMLSSERESDIASGGYRSRD</sequence>
<dbReference type="PANTHER" id="PTHR15090">
    <property type="entry name" value="SEQUESTOSOME 1-RELATED"/>
    <property type="match status" value="1"/>
</dbReference>
<dbReference type="SMART" id="SM00291">
    <property type="entry name" value="ZnF_ZZ"/>
    <property type="match status" value="1"/>
</dbReference>
<evidence type="ECO:0000256" key="1">
    <source>
        <dbReference type="ARBA" id="ARBA00022723"/>
    </source>
</evidence>
<dbReference type="Gene3D" id="3.30.60.90">
    <property type="match status" value="1"/>
</dbReference>
<dbReference type="SUPFAM" id="SSF47473">
    <property type="entry name" value="EF-hand"/>
    <property type="match status" value="1"/>
</dbReference>
<evidence type="ECO:0000259" key="8">
    <source>
        <dbReference type="PROSITE" id="PS50135"/>
    </source>
</evidence>
<feature type="domain" description="ZZ-type" evidence="8">
    <location>
        <begin position="144"/>
        <end position="196"/>
    </location>
</feature>
<dbReference type="PROSITE" id="PS01357">
    <property type="entry name" value="ZF_ZZ_1"/>
    <property type="match status" value="1"/>
</dbReference>
<feature type="region of interest" description="Disordered" evidence="6">
    <location>
        <begin position="610"/>
        <end position="657"/>
    </location>
</feature>
<feature type="domain" description="EF-hand" evidence="9">
    <location>
        <begin position="318"/>
        <end position="353"/>
    </location>
</feature>
<dbReference type="InterPro" id="IPR052260">
    <property type="entry name" value="Autophagy_Rcpt_SigReg"/>
</dbReference>
<dbReference type="InterPro" id="IPR043145">
    <property type="entry name" value="Znf_ZZ_sf"/>
</dbReference>
<dbReference type="SMART" id="SM00054">
    <property type="entry name" value="EFh"/>
    <property type="match status" value="2"/>
</dbReference>
<organism evidence="10 11">
    <name type="scientific">Botrytis fragariae</name>
    <dbReference type="NCBI Taxonomy" id="1964551"/>
    <lineage>
        <taxon>Eukaryota</taxon>
        <taxon>Fungi</taxon>
        <taxon>Dikarya</taxon>
        <taxon>Ascomycota</taxon>
        <taxon>Pezizomycotina</taxon>
        <taxon>Leotiomycetes</taxon>
        <taxon>Helotiales</taxon>
        <taxon>Sclerotiniaceae</taxon>
        <taxon>Botrytis</taxon>
    </lineage>
</organism>
<feature type="compositionally biased region" description="Polar residues" evidence="6">
    <location>
        <begin position="644"/>
        <end position="653"/>
    </location>
</feature>
<proteinExistence type="predicted"/>
<evidence type="ECO:0000256" key="7">
    <source>
        <dbReference type="SAM" id="Phobius"/>
    </source>
</evidence>
<feature type="compositionally biased region" description="Polar residues" evidence="6">
    <location>
        <begin position="43"/>
        <end position="52"/>
    </location>
</feature>
<keyword evidence="11" id="KW-1185">Reference proteome</keyword>
<keyword evidence="2 5" id="KW-0863">Zinc-finger</keyword>
<protein>
    <submittedName>
        <fullName evidence="10">Putative ef hand domain-containing protein</fullName>
    </submittedName>
</protein>
<keyword evidence="1" id="KW-0479">Metal-binding</keyword>
<evidence type="ECO:0000259" key="9">
    <source>
        <dbReference type="PROSITE" id="PS50222"/>
    </source>
</evidence>
<dbReference type="PROSITE" id="PS50222">
    <property type="entry name" value="EF_HAND_2"/>
    <property type="match status" value="1"/>
</dbReference>
<dbReference type="RefSeq" id="XP_037197925.1">
    <property type="nucleotide sequence ID" value="XM_037331592.1"/>
</dbReference>
<evidence type="ECO:0000256" key="4">
    <source>
        <dbReference type="ARBA" id="ARBA00022837"/>
    </source>
</evidence>
<keyword evidence="7" id="KW-1133">Transmembrane helix</keyword>
<feature type="region of interest" description="Disordered" evidence="6">
    <location>
        <begin position="43"/>
        <end position="83"/>
    </location>
</feature>
<accession>A0A8H6B3W5</accession>
<dbReference type="OrthoDB" id="2122982at2759"/>